<dbReference type="Proteomes" id="UP000267606">
    <property type="component" value="Unassembled WGS sequence"/>
</dbReference>
<sequence>MRNGAVKVRARLRKRCTTSSNESQFSPSEEEVPIIKKEANTTVIPQRSLYGYRNEVTGDLDNFSEDCYFSTDFGEDRENSDDEQYLKSKRKFYIVAEGGNAPELYRTDLIQKMKEEEDSDTSSDDETAFMSMSDHWKEEWNRGVQVPLSKNLPDFIVDHSPCSSSDISRTQPQVSMKR</sequence>
<evidence type="ECO:0000313" key="4">
    <source>
        <dbReference type="WBParaSite" id="OFLC_0000949001-mRNA-1"/>
    </source>
</evidence>
<accession>A0A183HPS9</accession>
<protein>
    <submittedName>
        <fullName evidence="4">Protein BREAKING OF ASYMMETRY IN THE STOMATAL LINEAGE</fullName>
    </submittedName>
</protein>
<dbReference type="WBParaSite" id="OFLC_0000949001-mRNA-1">
    <property type="protein sequence ID" value="OFLC_0000949001-mRNA-1"/>
    <property type="gene ID" value="OFLC_0000949001"/>
</dbReference>
<evidence type="ECO:0000256" key="1">
    <source>
        <dbReference type="SAM" id="MobiDB-lite"/>
    </source>
</evidence>
<dbReference type="AlphaFoldDB" id="A0A183HPS9"/>
<feature type="compositionally biased region" description="Polar residues" evidence="1">
    <location>
        <begin position="161"/>
        <end position="178"/>
    </location>
</feature>
<evidence type="ECO:0000313" key="3">
    <source>
        <dbReference type="Proteomes" id="UP000267606"/>
    </source>
</evidence>
<name>A0A183HPS9_9BILA</name>
<reference evidence="2 3" key="2">
    <citation type="submission" date="2018-11" db="EMBL/GenBank/DDBJ databases">
        <authorList>
            <consortium name="Pathogen Informatics"/>
        </authorList>
    </citation>
    <scope>NUCLEOTIDE SEQUENCE [LARGE SCALE GENOMIC DNA]</scope>
</reference>
<keyword evidence="3" id="KW-1185">Reference proteome</keyword>
<evidence type="ECO:0000313" key="2">
    <source>
        <dbReference type="EMBL" id="VDO61019.1"/>
    </source>
</evidence>
<dbReference type="STRING" id="387005.A0A183HPS9"/>
<organism evidence="4">
    <name type="scientific">Onchocerca flexuosa</name>
    <dbReference type="NCBI Taxonomy" id="387005"/>
    <lineage>
        <taxon>Eukaryota</taxon>
        <taxon>Metazoa</taxon>
        <taxon>Ecdysozoa</taxon>
        <taxon>Nematoda</taxon>
        <taxon>Chromadorea</taxon>
        <taxon>Rhabditida</taxon>
        <taxon>Spirurina</taxon>
        <taxon>Spiruromorpha</taxon>
        <taxon>Filarioidea</taxon>
        <taxon>Onchocercidae</taxon>
        <taxon>Onchocerca</taxon>
    </lineage>
</organism>
<feature type="region of interest" description="Disordered" evidence="1">
    <location>
        <begin position="155"/>
        <end position="178"/>
    </location>
</feature>
<dbReference type="EMBL" id="UZAJ01011682">
    <property type="protein sequence ID" value="VDO61019.1"/>
    <property type="molecule type" value="Genomic_DNA"/>
</dbReference>
<proteinExistence type="predicted"/>
<gene>
    <name evidence="2" type="ORF">OFLC_LOCUS9491</name>
</gene>
<reference evidence="4" key="1">
    <citation type="submission" date="2016-06" db="UniProtKB">
        <authorList>
            <consortium name="WormBaseParasite"/>
        </authorList>
    </citation>
    <scope>IDENTIFICATION</scope>
</reference>